<dbReference type="InterPro" id="IPR025510">
    <property type="entry name" value="DUF4397"/>
</dbReference>
<evidence type="ECO:0000313" key="3">
    <source>
        <dbReference type="Proteomes" id="UP000290545"/>
    </source>
</evidence>
<dbReference type="Pfam" id="PF14344">
    <property type="entry name" value="DUF4397"/>
    <property type="match status" value="1"/>
</dbReference>
<organism evidence="2 3">
    <name type="scientific">Filimonas effusa</name>
    <dbReference type="NCBI Taxonomy" id="2508721"/>
    <lineage>
        <taxon>Bacteria</taxon>
        <taxon>Pseudomonadati</taxon>
        <taxon>Bacteroidota</taxon>
        <taxon>Chitinophagia</taxon>
        <taxon>Chitinophagales</taxon>
        <taxon>Chitinophagaceae</taxon>
        <taxon>Filimonas</taxon>
    </lineage>
</organism>
<dbReference type="EMBL" id="SDHZ01000002">
    <property type="protein sequence ID" value="RXK82783.1"/>
    <property type="molecule type" value="Genomic_DNA"/>
</dbReference>
<evidence type="ECO:0000313" key="2">
    <source>
        <dbReference type="EMBL" id="RXK82783.1"/>
    </source>
</evidence>
<feature type="domain" description="DUF4397" evidence="1">
    <location>
        <begin position="32"/>
        <end position="147"/>
    </location>
</feature>
<dbReference type="RefSeq" id="WP_129003454.1">
    <property type="nucleotide sequence ID" value="NZ_SDHZ01000002.1"/>
</dbReference>
<name>A0A4Q1D4N8_9BACT</name>
<sequence length="226" mass="23601">MKKHLFLALSVATTFGFVSCSKDDDDVIDTEASVRVVHTIPNAGSVNFFIDGTQRNSSAFGFGESTGYFAIDKGKRTAEFKSATGNNTLLTTPVDFGSGNYTLFATGLPGDNTLAAVVVADDLQTPAAGKVRVRVAHMSPDAPSVNVLVNDSLLLSNAAYKSVSGFVEIPARTYTVKLNNSANGQNAYTRENVTLEAGKNYTLTAQGLTSGAGAITAPLSVSAVAY</sequence>
<dbReference type="AlphaFoldDB" id="A0A4Q1D4N8"/>
<accession>A0A4Q1D4N8</accession>
<reference evidence="2 3" key="1">
    <citation type="submission" date="2019-01" db="EMBL/GenBank/DDBJ databases">
        <title>Filimonas sp. strain TTM-71.</title>
        <authorList>
            <person name="Chen W.-M."/>
        </authorList>
    </citation>
    <scope>NUCLEOTIDE SEQUENCE [LARGE SCALE GENOMIC DNA]</scope>
    <source>
        <strain evidence="2 3">TTM-71</strain>
    </source>
</reference>
<keyword evidence="3" id="KW-1185">Reference proteome</keyword>
<gene>
    <name evidence="2" type="ORF">ESB13_11620</name>
</gene>
<proteinExistence type="predicted"/>
<dbReference type="Proteomes" id="UP000290545">
    <property type="component" value="Unassembled WGS sequence"/>
</dbReference>
<evidence type="ECO:0000259" key="1">
    <source>
        <dbReference type="Pfam" id="PF14344"/>
    </source>
</evidence>
<dbReference type="OrthoDB" id="9792011at2"/>
<dbReference type="PROSITE" id="PS51257">
    <property type="entry name" value="PROKAR_LIPOPROTEIN"/>
    <property type="match status" value="1"/>
</dbReference>
<comment type="caution">
    <text evidence="2">The sequence shown here is derived from an EMBL/GenBank/DDBJ whole genome shotgun (WGS) entry which is preliminary data.</text>
</comment>
<protein>
    <submittedName>
        <fullName evidence="2">DUF4397 domain-containing protein</fullName>
    </submittedName>
</protein>